<name>G9YD44_HAFAL</name>
<dbReference type="HOGENOM" id="CLU_2464723_0_0_6"/>
<comment type="caution">
    <text evidence="1">The sequence shown here is derived from an EMBL/GenBank/DDBJ whole genome shotgun (WGS) entry which is preliminary data.</text>
</comment>
<reference evidence="1 2" key="1">
    <citation type="submission" date="2011-08" db="EMBL/GenBank/DDBJ databases">
        <authorList>
            <person name="Weinstock G."/>
            <person name="Sodergren E."/>
            <person name="Clifton S."/>
            <person name="Fulton L."/>
            <person name="Fulton B."/>
            <person name="Courtney L."/>
            <person name="Fronick C."/>
            <person name="Harrison M."/>
            <person name="Strong C."/>
            <person name="Farmer C."/>
            <person name="Delahaunty K."/>
            <person name="Markovic C."/>
            <person name="Hall O."/>
            <person name="Minx P."/>
            <person name="Tomlinson C."/>
            <person name="Mitreva M."/>
            <person name="Hou S."/>
            <person name="Chen J."/>
            <person name="Wollam A."/>
            <person name="Pepin K.H."/>
            <person name="Johnson M."/>
            <person name="Bhonagiri V."/>
            <person name="Zhang X."/>
            <person name="Suruliraj S."/>
            <person name="Warren W."/>
            <person name="Chinwalla A."/>
            <person name="Mardis E.R."/>
            <person name="Wilson R.K."/>
        </authorList>
    </citation>
    <scope>NUCLEOTIDE SEQUENCE [LARGE SCALE GENOMIC DNA]</scope>
    <source>
        <strain evidence="1 2">ATCC 51873</strain>
    </source>
</reference>
<protein>
    <submittedName>
        <fullName evidence="1">Uncharacterized protein</fullName>
    </submittedName>
</protein>
<dbReference type="EMBL" id="AGCI01000107">
    <property type="protein sequence ID" value="EHM38086.1"/>
    <property type="molecule type" value="Genomic_DNA"/>
</dbReference>
<sequence length="88" mass="9649">MPLLIATAITLACGGGDNDNDPCDKKLDKGLLRKAGIEKMEHSIKIESVGKNNISRFDVCGCNNGRVVIKEHGCKGKNIVDETEYMWK</sequence>
<dbReference type="AlphaFoldDB" id="G9YD44"/>
<gene>
    <name evidence="1" type="ORF">HMPREF0454_04542</name>
</gene>
<dbReference type="Proteomes" id="UP000005959">
    <property type="component" value="Unassembled WGS sequence"/>
</dbReference>
<evidence type="ECO:0000313" key="1">
    <source>
        <dbReference type="EMBL" id="EHM38086.1"/>
    </source>
</evidence>
<proteinExistence type="predicted"/>
<evidence type="ECO:0000313" key="2">
    <source>
        <dbReference type="Proteomes" id="UP000005959"/>
    </source>
</evidence>
<dbReference type="RefSeq" id="WP_004096617.1">
    <property type="nucleotide sequence ID" value="NZ_JH417554.1"/>
</dbReference>
<accession>G9YD44</accession>
<organism evidence="1 2">
    <name type="scientific">Hafnia alvei ATCC 51873</name>
    <dbReference type="NCBI Taxonomy" id="1002364"/>
    <lineage>
        <taxon>Bacteria</taxon>
        <taxon>Pseudomonadati</taxon>
        <taxon>Pseudomonadota</taxon>
        <taxon>Gammaproteobacteria</taxon>
        <taxon>Enterobacterales</taxon>
        <taxon>Hafniaceae</taxon>
        <taxon>Hafnia</taxon>
    </lineage>
</organism>